<accession>A0A0E9W6U8</accession>
<reference evidence="1" key="1">
    <citation type="submission" date="2014-11" db="EMBL/GenBank/DDBJ databases">
        <authorList>
            <person name="Amaro Gonzalez C."/>
        </authorList>
    </citation>
    <scope>NUCLEOTIDE SEQUENCE</scope>
</reference>
<dbReference type="AlphaFoldDB" id="A0A0E9W6U8"/>
<evidence type="ECO:0000313" key="1">
    <source>
        <dbReference type="EMBL" id="JAH86077.1"/>
    </source>
</evidence>
<protein>
    <submittedName>
        <fullName evidence="1">Uncharacterized protein</fullName>
    </submittedName>
</protein>
<reference evidence="1" key="2">
    <citation type="journal article" date="2015" name="Fish Shellfish Immunol.">
        <title>Early steps in the European eel (Anguilla anguilla)-Vibrio vulnificus interaction in the gills: Role of the RtxA13 toxin.</title>
        <authorList>
            <person name="Callol A."/>
            <person name="Pajuelo D."/>
            <person name="Ebbesson L."/>
            <person name="Teles M."/>
            <person name="MacKenzie S."/>
            <person name="Amaro C."/>
        </authorList>
    </citation>
    <scope>NUCLEOTIDE SEQUENCE</scope>
</reference>
<dbReference type="EMBL" id="GBXM01022500">
    <property type="protein sequence ID" value="JAH86077.1"/>
    <property type="molecule type" value="Transcribed_RNA"/>
</dbReference>
<sequence>MPECLSLIFPHSSPLEWLWWRNRAICSLMTPTHFQNGKHSVHFLGLFISS</sequence>
<proteinExistence type="predicted"/>
<name>A0A0E9W6U8_ANGAN</name>
<organism evidence="1">
    <name type="scientific">Anguilla anguilla</name>
    <name type="common">European freshwater eel</name>
    <name type="synonym">Muraena anguilla</name>
    <dbReference type="NCBI Taxonomy" id="7936"/>
    <lineage>
        <taxon>Eukaryota</taxon>
        <taxon>Metazoa</taxon>
        <taxon>Chordata</taxon>
        <taxon>Craniata</taxon>
        <taxon>Vertebrata</taxon>
        <taxon>Euteleostomi</taxon>
        <taxon>Actinopterygii</taxon>
        <taxon>Neopterygii</taxon>
        <taxon>Teleostei</taxon>
        <taxon>Anguilliformes</taxon>
        <taxon>Anguillidae</taxon>
        <taxon>Anguilla</taxon>
    </lineage>
</organism>